<dbReference type="InterPro" id="IPR001895">
    <property type="entry name" value="RASGEF_cat_dom"/>
</dbReference>
<dbReference type="PROSITE" id="PS50009">
    <property type="entry name" value="RASGEF_CAT"/>
    <property type="match status" value="1"/>
</dbReference>
<dbReference type="Gene3D" id="1.20.870.10">
    <property type="entry name" value="Son of sevenless (SoS) protein Chain: S domain 1"/>
    <property type="match status" value="1"/>
</dbReference>
<dbReference type="GO" id="GO:0007265">
    <property type="term" value="P:Ras protein signal transduction"/>
    <property type="evidence" value="ECO:0007669"/>
    <property type="project" value="TreeGrafter"/>
</dbReference>
<dbReference type="PANTHER" id="PTHR23113:SF224">
    <property type="entry name" value="RAP GUANINE NUCLEOTIDE EXCHANGE FACTOR 1"/>
    <property type="match status" value="1"/>
</dbReference>
<evidence type="ECO:0000256" key="2">
    <source>
        <dbReference type="PROSITE-ProRule" id="PRU00168"/>
    </source>
</evidence>
<evidence type="ECO:0000313" key="6">
    <source>
        <dbReference type="Proteomes" id="UP000270296"/>
    </source>
</evidence>
<evidence type="ECO:0000256" key="1">
    <source>
        <dbReference type="ARBA" id="ARBA00022658"/>
    </source>
</evidence>
<dbReference type="PANTHER" id="PTHR23113">
    <property type="entry name" value="GUANINE NUCLEOTIDE EXCHANGE FACTOR"/>
    <property type="match status" value="1"/>
</dbReference>
<dbReference type="Gene3D" id="1.10.840.10">
    <property type="entry name" value="Ras guanine-nucleotide exchange factors catalytic domain"/>
    <property type="match status" value="1"/>
</dbReference>
<proteinExistence type="predicted"/>
<dbReference type="GO" id="GO:0005886">
    <property type="term" value="C:plasma membrane"/>
    <property type="evidence" value="ECO:0007669"/>
    <property type="project" value="TreeGrafter"/>
</dbReference>
<dbReference type="AlphaFoldDB" id="A0A183I9L6"/>
<evidence type="ECO:0000313" key="5">
    <source>
        <dbReference type="EMBL" id="VDO82185.1"/>
    </source>
</evidence>
<dbReference type="SMART" id="SM00147">
    <property type="entry name" value="RasGEF"/>
    <property type="match status" value="1"/>
</dbReference>
<reference evidence="7" key="1">
    <citation type="submission" date="2016-06" db="UniProtKB">
        <authorList>
            <consortium name="WormBaseParasite"/>
        </authorList>
    </citation>
    <scope>IDENTIFICATION</scope>
</reference>
<dbReference type="GO" id="GO:0005085">
    <property type="term" value="F:guanyl-nucleotide exchange factor activity"/>
    <property type="evidence" value="ECO:0007669"/>
    <property type="project" value="UniProtKB-KW"/>
</dbReference>
<dbReference type="EMBL" id="UZAM01000640">
    <property type="protein sequence ID" value="VDO82185.1"/>
    <property type="molecule type" value="Genomic_DNA"/>
</dbReference>
<keyword evidence="1 2" id="KW-0344">Guanine-nucleotide releasing factor</keyword>
<feature type="domain" description="Ras-GEF" evidence="3">
    <location>
        <begin position="136"/>
        <end position="325"/>
    </location>
</feature>
<evidence type="ECO:0000313" key="7">
    <source>
        <dbReference type="WBParaSite" id="SBAD_0000032801-mRNA-1"/>
    </source>
</evidence>
<dbReference type="InterPro" id="IPR008937">
    <property type="entry name" value="Ras-like_GEF"/>
</dbReference>
<dbReference type="InterPro" id="IPR000651">
    <property type="entry name" value="Ras-like_Gua-exchang_fac_N"/>
</dbReference>
<dbReference type="PROSITE" id="PS50212">
    <property type="entry name" value="RASGEF_NTER"/>
    <property type="match status" value="1"/>
</dbReference>
<dbReference type="Proteomes" id="UP000270296">
    <property type="component" value="Unassembled WGS sequence"/>
</dbReference>
<accession>A0A183I9L6</accession>
<feature type="domain" description="N-terminal Ras-GEF" evidence="4">
    <location>
        <begin position="1"/>
        <end position="103"/>
    </location>
</feature>
<evidence type="ECO:0000259" key="3">
    <source>
        <dbReference type="PROSITE" id="PS50009"/>
    </source>
</evidence>
<evidence type="ECO:0000259" key="4">
    <source>
        <dbReference type="PROSITE" id="PS50212"/>
    </source>
</evidence>
<protein>
    <submittedName>
        <fullName evidence="7">Ras-GEF domain-containing protein</fullName>
    </submittedName>
</protein>
<dbReference type="OrthoDB" id="25179at2759"/>
<name>A0A183I9L6_9BILA</name>
<dbReference type="InterPro" id="IPR023578">
    <property type="entry name" value="Ras_GEF_dom_sf"/>
</dbReference>
<keyword evidence="6" id="KW-1185">Reference proteome</keyword>
<organism evidence="7">
    <name type="scientific">Soboliphyme baturini</name>
    <dbReference type="NCBI Taxonomy" id="241478"/>
    <lineage>
        <taxon>Eukaryota</taxon>
        <taxon>Metazoa</taxon>
        <taxon>Ecdysozoa</taxon>
        <taxon>Nematoda</taxon>
        <taxon>Enoplea</taxon>
        <taxon>Dorylaimia</taxon>
        <taxon>Dioctophymatida</taxon>
        <taxon>Dioctophymatoidea</taxon>
        <taxon>Soboliphymatidae</taxon>
        <taxon>Soboliphyme</taxon>
    </lineage>
</organism>
<gene>
    <name evidence="5" type="ORF">SBAD_LOCUS310</name>
</gene>
<sequence>MYLVRFRYQEAFITTYRTFISPLDVLSKLVYRYERFSFSDDPTKKKAAKNCFSLLVRILDDLSSIEFSSEILLLLRDFVYRIITSGELNLGRLLHQRFVEKLHEKINGSYASSRQPAFVQLYTPERIKSISILDFKSSALAEQITYLDWFYFQRIELSEMLLWAQHQSEEHCPNLTAFTEHFNKMSYWVRTKILQQSEQKEREKYFAKFTKIMRCLRRCGNFNSCLAMLSALDSGPVRRLNWPKSLLEPLAEHGALVDSSQSFKAYRTALSEAKPPCLPYIGLILQDLTFVHVGNPDYVYDSHWPSQNDIVNFSKRWQQYTILDN</sequence>
<dbReference type="SUPFAM" id="SSF48366">
    <property type="entry name" value="Ras GEF"/>
    <property type="match status" value="1"/>
</dbReference>
<dbReference type="InterPro" id="IPR036964">
    <property type="entry name" value="RASGEF_cat_dom_sf"/>
</dbReference>
<dbReference type="WBParaSite" id="SBAD_0000032801-mRNA-1">
    <property type="protein sequence ID" value="SBAD_0000032801-mRNA-1"/>
    <property type="gene ID" value="SBAD_0000032801"/>
</dbReference>
<dbReference type="Pfam" id="PF00617">
    <property type="entry name" value="RasGEF"/>
    <property type="match status" value="1"/>
</dbReference>
<reference evidence="5 6" key="2">
    <citation type="submission" date="2018-11" db="EMBL/GenBank/DDBJ databases">
        <authorList>
            <consortium name="Pathogen Informatics"/>
        </authorList>
    </citation>
    <scope>NUCLEOTIDE SEQUENCE [LARGE SCALE GENOMIC DNA]</scope>
</reference>